<protein>
    <submittedName>
        <fullName evidence="8">Amino acid permease</fullName>
    </submittedName>
</protein>
<proteinExistence type="predicted"/>
<feature type="transmembrane region" description="Helical" evidence="6">
    <location>
        <begin position="7"/>
        <end position="30"/>
    </location>
</feature>
<dbReference type="InterPro" id="IPR002293">
    <property type="entry name" value="AA/rel_permease1"/>
</dbReference>
<keyword evidence="3 6" id="KW-0812">Transmembrane</keyword>
<evidence type="ECO:0000256" key="2">
    <source>
        <dbReference type="ARBA" id="ARBA00022475"/>
    </source>
</evidence>
<feature type="transmembrane region" description="Helical" evidence="6">
    <location>
        <begin position="218"/>
        <end position="238"/>
    </location>
</feature>
<keyword evidence="9" id="KW-1185">Reference proteome</keyword>
<evidence type="ECO:0000256" key="1">
    <source>
        <dbReference type="ARBA" id="ARBA00004651"/>
    </source>
</evidence>
<evidence type="ECO:0000256" key="5">
    <source>
        <dbReference type="ARBA" id="ARBA00023136"/>
    </source>
</evidence>
<keyword evidence="5 6" id="KW-0472">Membrane</keyword>
<dbReference type="PANTHER" id="PTHR42770:SF13">
    <property type="entry name" value="L-METHIONINE_BRANCHED-CHAIN AMINO ACID EXPORTER YJEH"/>
    <property type="match status" value="1"/>
</dbReference>
<name>A0AA51MLL9_9GAMM</name>
<dbReference type="EMBL" id="CP133217">
    <property type="protein sequence ID" value="WML85286.1"/>
    <property type="molecule type" value="Genomic_DNA"/>
</dbReference>
<dbReference type="Proteomes" id="UP001223336">
    <property type="component" value="Unassembled WGS sequence"/>
</dbReference>
<evidence type="ECO:0000256" key="4">
    <source>
        <dbReference type="ARBA" id="ARBA00022989"/>
    </source>
</evidence>
<dbReference type="GO" id="GO:0022857">
    <property type="term" value="F:transmembrane transporter activity"/>
    <property type="evidence" value="ECO:0007669"/>
    <property type="project" value="InterPro"/>
</dbReference>
<comment type="subcellular location">
    <subcellularLocation>
        <location evidence="1">Cell membrane</location>
        <topology evidence="1">Multi-pass membrane protein</topology>
    </subcellularLocation>
</comment>
<dbReference type="PIRSF" id="PIRSF006060">
    <property type="entry name" value="AA_transporter"/>
    <property type="match status" value="1"/>
</dbReference>
<keyword evidence="2" id="KW-1003">Cell membrane</keyword>
<dbReference type="PANTHER" id="PTHR42770">
    <property type="entry name" value="AMINO ACID TRANSPORTER-RELATED"/>
    <property type="match status" value="1"/>
</dbReference>
<keyword evidence="4 6" id="KW-1133">Transmembrane helix</keyword>
<dbReference type="GO" id="GO:0005886">
    <property type="term" value="C:plasma membrane"/>
    <property type="evidence" value="ECO:0007669"/>
    <property type="project" value="UniProtKB-SubCell"/>
</dbReference>
<feature type="transmembrane region" description="Helical" evidence="6">
    <location>
        <begin position="185"/>
        <end position="206"/>
    </location>
</feature>
<evidence type="ECO:0000313" key="9">
    <source>
        <dbReference type="Proteomes" id="UP001223336"/>
    </source>
</evidence>
<dbReference type="AlphaFoldDB" id="A0AA51MLL9"/>
<evidence type="ECO:0000256" key="3">
    <source>
        <dbReference type="ARBA" id="ARBA00022692"/>
    </source>
</evidence>
<feature type="transmembrane region" description="Helical" evidence="6">
    <location>
        <begin position="42"/>
        <end position="66"/>
    </location>
</feature>
<sequence length="410" mass="45168">MYELKKTLGFFSGTALFLNIVIGAGLLILPGIVYQQVGQNAIISWALVSLISVPILIIFTILGVYFPNSGGVAYYAEKAFGNIGRNFATLLLLGAVAFGLPSIALTGAYYLSAILPFQYHFYAALLILLPTLLHLFSGKHISTITTTIGSTVIVFIIILLFFAIRDTQGIETIKLPHINNNIFDLFSPFMIIFFAFTGWEIGAHSAEEFKNPKRDFPIAMLFSFLITTILYLTIAFLVQQEENITDPLTPFIGILKKALGDKAVLLVSLLATLIVFANLFGAIWGVSRLVYSLSRDKIIPKYFSLTNKQGTPIYAIILTNTALLFVLALDYYNLLSIESMLSIAGQNFLILYGVASCALFFLSKKLLFKIISITVVLIISIIIIFGGVFLLYPLAILIISYAINFTGNKN</sequence>
<feature type="transmembrane region" description="Helical" evidence="6">
    <location>
        <begin position="375"/>
        <end position="403"/>
    </location>
</feature>
<feature type="transmembrane region" description="Helical" evidence="6">
    <location>
        <begin position="312"/>
        <end position="332"/>
    </location>
</feature>
<feature type="transmembrane region" description="Helical" evidence="6">
    <location>
        <begin position="143"/>
        <end position="165"/>
    </location>
</feature>
<feature type="transmembrane region" description="Helical" evidence="6">
    <location>
        <begin position="263"/>
        <end position="291"/>
    </location>
</feature>
<dbReference type="InterPro" id="IPR050367">
    <property type="entry name" value="APC_superfamily"/>
</dbReference>
<reference evidence="8 9" key="1">
    <citation type="submission" date="2023-08" db="EMBL/GenBank/DDBJ databases">
        <title>New molecular markers tilS and rpoB for phylogenetic and monitoring studies of the genus Thiothrix biodiversity.</title>
        <authorList>
            <person name="Ravin N.V."/>
            <person name="Smolyakov D."/>
            <person name="Markov N.D."/>
            <person name="Beletsky A.V."/>
            <person name="Mardanov A.V."/>
            <person name="Rudenko T.S."/>
            <person name="Grabovich M.Y."/>
        </authorList>
    </citation>
    <scope>NUCLEOTIDE SEQUENCE</scope>
    <source>
        <strain evidence="8">DNT52</strain>
        <strain evidence="7 9">H33</strain>
    </source>
</reference>
<feature type="transmembrane region" description="Helical" evidence="6">
    <location>
        <begin position="87"/>
        <end position="111"/>
    </location>
</feature>
<evidence type="ECO:0000313" key="7">
    <source>
        <dbReference type="EMBL" id="MDQ5768105.1"/>
    </source>
</evidence>
<gene>
    <name evidence="7" type="ORF">RCC75_06175</name>
    <name evidence="8" type="ORF">RCG00_13375</name>
</gene>
<accession>A0AA51MLL9</accession>
<evidence type="ECO:0000256" key="6">
    <source>
        <dbReference type="SAM" id="Phobius"/>
    </source>
</evidence>
<dbReference type="EMBL" id="JAVFKN010000006">
    <property type="protein sequence ID" value="MDQ5768105.1"/>
    <property type="molecule type" value="Genomic_DNA"/>
</dbReference>
<dbReference type="Proteomes" id="UP001229862">
    <property type="component" value="Chromosome"/>
</dbReference>
<organism evidence="8">
    <name type="scientific">Thiothrix subterranea</name>
    <dbReference type="NCBI Taxonomy" id="2735563"/>
    <lineage>
        <taxon>Bacteria</taxon>
        <taxon>Pseudomonadati</taxon>
        <taxon>Pseudomonadota</taxon>
        <taxon>Gammaproteobacteria</taxon>
        <taxon>Thiotrichales</taxon>
        <taxon>Thiotrichaceae</taxon>
        <taxon>Thiothrix</taxon>
    </lineage>
</organism>
<feature type="transmembrane region" description="Helical" evidence="6">
    <location>
        <begin position="117"/>
        <end position="136"/>
    </location>
</feature>
<feature type="transmembrane region" description="Helical" evidence="6">
    <location>
        <begin position="344"/>
        <end position="363"/>
    </location>
</feature>
<dbReference type="Pfam" id="PF13520">
    <property type="entry name" value="AA_permease_2"/>
    <property type="match status" value="1"/>
</dbReference>
<evidence type="ECO:0000313" key="8">
    <source>
        <dbReference type="EMBL" id="WML85286.1"/>
    </source>
</evidence>
<dbReference type="Gene3D" id="1.20.1740.10">
    <property type="entry name" value="Amino acid/polyamine transporter I"/>
    <property type="match status" value="1"/>
</dbReference>
<dbReference type="RefSeq" id="WP_308134197.1">
    <property type="nucleotide sequence ID" value="NZ_CP133217.1"/>
</dbReference>